<dbReference type="EMBL" id="CM055738">
    <property type="protein sequence ID" value="KAJ8004647.1"/>
    <property type="molecule type" value="Genomic_DNA"/>
</dbReference>
<evidence type="ECO:0000313" key="2">
    <source>
        <dbReference type="Proteomes" id="UP001157502"/>
    </source>
</evidence>
<accession>A0ACC2GM73</accession>
<sequence length="287" mass="32398">MAVIYTCCWVTCMVLVHYACLGSSDSDPDHRIADGSQPELFIFHESCALKKDEGDCKGLIERFYFDIDTGLCKVFQFGGCKGNANNFESSEACQEMCLVSADKSPCHLEEAPGPCRGLVSRYFFDNQSKECKHFYYGGCFGNANNFRNMRECRARCQNPEVGTVTDKVDEAPTLFEAPKLVYAFKEPTIQFSVQPLDESDFTPPPVCLSGIDRGTPCEGEGRSERRYVYNPRTKRCHGLPYSGCGGNRNNFVLKRHCIKMCMKPGYPEKRIPIRIKKKNIDILFQSV</sequence>
<organism evidence="1 2">
    <name type="scientific">Dallia pectoralis</name>
    <name type="common">Alaska blackfish</name>
    <dbReference type="NCBI Taxonomy" id="75939"/>
    <lineage>
        <taxon>Eukaryota</taxon>
        <taxon>Metazoa</taxon>
        <taxon>Chordata</taxon>
        <taxon>Craniata</taxon>
        <taxon>Vertebrata</taxon>
        <taxon>Euteleostomi</taxon>
        <taxon>Actinopterygii</taxon>
        <taxon>Neopterygii</taxon>
        <taxon>Teleostei</taxon>
        <taxon>Protacanthopterygii</taxon>
        <taxon>Esociformes</taxon>
        <taxon>Umbridae</taxon>
        <taxon>Dallia</taxon>
    </lineage>
</organism>
<reference evidence="1" key="1">
    <citation type="submission" date="2021-05" db="EMBL/GenBank/DDBJ databases">
        <authorList>
            <person name="Pan Q."/>
            <person name="Jouanno E."/>
            <person name="Zahm M."/>
            <person name="Klopp C."/>
            <person name="Cabau C."/>
            <person name="Louis A."/>
            <person name="Berthelot C."/>
            <person name="Parey E."/>
            <person name="Roest Crollius H."/>
            <person name="Montfort J."/>
            <person name="Robinson-Rechavi M."/>
            <person name="Bouchez O."/>
            <person name="Lampietro C."/>
            <person name="Lopez Roques C."/>
            <person name="Donnadieu C."/>
            <person name="Postlethwait J."/>
            <person name="Bobe J."/>
            <person name="Dillon D."/>
            <person name="Chandos A."/>
            <person name="von Hippel F."/>
            <person name="Guiguen Y."/>
        </authorList>
    </citation>
    <scope>NUCLEOTIDE SEQUENCE</scope>
    <source>
        <strain evidence="1">YG-Jan2019</strain>
    </source>
</reference>
<dbReference type="Proteomes" id="UP001157502">
    <property type="component" value="Chromosome 11"/>
</dbReference>
<protein>
    <submittedName>
        <fullName evidence="1">Uncharacterized protein</fullName>
    </submittedName>
</protein>
<comment type="caution">
    <text evidence="1">The sequence shown here is derived from an EMBL/GenBank/DDBJ whole genome shotgun (WGS) entry which is preliminary data.</text>
</comment>
<name>A0ACC2GM73_DALPE</name>
<evidence type="ECO:0000313" key="1">
    <source>
        <dbReference type="EMBL" id="KAJ8004647.1"/>
    </source>
</evidence>
<keyword evidence="2" id="KW-1185">Reference proteome</keyword>
<proteinExistence type="predicted"/>
<gene>
    <name evidence="1" type="ORF">DPEC_G00138500</name>
</gene>